<dbReference type="AlphaFoldDB" id="A0A024G8N3"/>
<proteinExistence type="predicted"/>
<evidence type="ECO:0000256" key="1">
    <source>
        <dbReference type="SAM" id="MobiDB-lite"/>
    </source>
</evidence>
<feature type="compositionally biased region" description="Polar residues" evidence="1">
    <location>
        <begin position="85"/>
        <end position="95"/>
    </location>
</feature>
<feature type="region of interest" description="Disordered" evidence="1">
    <location>
        <begin position="71"/>
        <end position="97"/>
    </location>
</feature>
<comment type="caution">
    <text evidence="2">The sequence shown here is derived from an EMBL/GenBank/DDBJ whole genome shotgun (WGS) entry which is preliminary data.</text>
</comment>
<evidence type="ECO:0000313" key="2">
    <source>
        <dbReference type="EMBL" id="CCI43118.1"/>
    </source>
</evidence>
<reference evidence="2 3" key="1">
    <citation type="submission" date="2012-05" db="EMBL/GenBank/DDBJ databases">
        <title>Recombination and specialization in a pathogen metapopulation.</title>
        <authorList>
            <person name="Gardiner A."/>
            <person name="Kemen E."/>
            <person name="Schultz-Larsen T."/>
            <person name="MacLean D."/>
            <person name="Van Oosterhout C."/>
            <person name="Jones J.D.G."/>
        </authorList>
    </citation>
    <scope>NUCLEOTIDE SEQUENCE [LARGE SCALE GENOMIC DNA]</scope>
    <source>
        <strain evidence="2 3">Ac Nc2</strain>
    </source>
</reference>
<gene>
    <name evidence="2" type="ORF">BN9_039020</name>
</gene>
<name>A0A024G8N3_9STRA</name>
<dbReference type="Proteomes" id="UP000053237">
    <property type="component" value="Unassembled WGS sequence"/>
</dbReference>
<evidence type="ECO:0000313" key="3">
    <source>
        <dbReference type="Proteomes" id="UP000053237"/>
    </source>
</evidence>
<accession>A0A024G8N3</accession>
<organism evidence="2 3">
    <name type="scientific">Albugo candida</name>
    <dbReference type="NCBI Taxonomy" id="65357"/>
    <lineage>
        <taxon>Eukaryota</taxon>
        <taxon>Sar</taxon>
        <taxon>Stramenopiles</taxon>
        <taxon>Oomycota</taxon>
        <taxon>Peronosporomycetes</taxon>
        <taxon>Albuginales</taxon>
        <taxon>Albuginaceae</taxon>
        <taxon>Albugo</taxon>
    </lineage>
</organism>
<keyword evidence="3" id="KW-1185">Reference proteome</keyword>
<sequence>MKAFSSKTYAALVLGVLQARHHFVAATLDLTVNIRPEIRLENDNLVLHSIDLMEKYTVLIDSGHISRRTAKVTSEEEFKRGGKGSVNSMTGSASHKTGKMRNDFNGDLSRSLLENSSTADQLLAHNLEDKSSIWHVDTIVTENLNTVLHTTGWKLLGSLLIEWFKIKLLYAFENRVFMERKAYVKRHDGVYSHAWTAEKGYVFEIGLPEPIHPGSAREDDQFLRVTVDRGSSEQFPAKMRVDLDTETVSIPPPLYRSCQRDLNILHFWVAKDGNGNAVFQGAYSSINDLAIMHPCELPKMAITVRIPDAGSFRINLSAYTVYDEGICTFLIMQSKDDALVLGAPILESCSVIIRNTNRELAYQFLCRD</sequence>
<protein>
    <submittedName>
        <fullName evidence="2">Uncharacterized protein</fullName>
    </submittedName>
</protein>
<dbReference type="EMBL" id="CAIX01000044">
    <property type="protein sequence ID" value="CCI43118.1"/>
    <property type="molecule type" value="Genomic_DNA"/>
</dbReference>
<dbReference type="InParanoid" id="A0A024G8N3"/>